<comment type="caution">
    <text evidence="3">The sequence shown here is derived from an EMBL/GenBank/DDBJ whole genome shotgun (WGS) entry which is preliminary data.</text>
</comment>
<evidence type="ECO:0000256" key="1">
    <source>
        <dbReference type="ARBA" id="ARBA00006547"/>
    </source>
</evidence>
<name>A0A317T5L1_9CHLB</name>
<dbReference type="SUPFAM" id="SSF54001">
    <property type="entry name" value="Cysteine proteinases"/>
    <property type="match status" value="1"/>
</dbReference>
<reference evidence="4" key="1">
    <citation type="submission" date="2017-10" db="EMBL/GenBank/DDBJ databases">
        <authorList>
            <person name="Gaisin V.A."/>
            <person name="Rysina M.S."/>
            <person name="Grouzdev D.S."/>
        </authorList>
    </citation>
    <scope>NUCLEOTIDE SEQUENCE [LARGE SCALE GENOMIC DNA]</scope>
    <source>
        <strain evidence="4">V1</strain>
    </source>
</reference>
<dbReference type="Gene3D" id="2.40.128.150">
    <property type="entry name" value="Cysteine proteinases"/>
    <property type="match status" value="1"/>
</dbReference>
<dbReference type="Pfam" id="PF00797">
    <property type="entry name" value="Acetyltransf_2"/>
    <property type="match status" value="1"/>
</dbReference>
<dbReference type="Proteomes" id="UP000246278">
    <property type="component" value="Unassembled WGS sequence"/>
</dbReference>
<dbReference type="Gene3D" id="3.30.2140.10">
    <property type="entry name" value="Arylamine N-acetyltransferase"/>
    <property type="match status" value="1"/>
</dbReference>
<dbReference type="InterPro" id="IPR001447">
    <property type="entry name" value="Arylamine_N-AcTrfase"/>
</dbReference>
<dbReference type="GO" id="GO:0016407">
    <property type="term" value="F:acetyltransferase activity"/>
    <property type="evidence" value="ECO:0007669"/>
    <property type="project" value="InterPro"/>
</dbReference>
<dbReference type="AlphaFoldDB" id="A0A317T5L1"/>
<dbReference type="PANTHER" id="PTHR11786:SF0">
    <property type="entry name" value="ARYLAMINE N-ACETYLTRANSFERASE 4-RELATED"/>
    <property type="match status" value="1"/>
</dbReference>
<comment type="similarity">
    <text evidence="1 2">Belongs to the arylamine N-acetyltransferase family.</text>
</comment>
<dbReference type="RefSeq" id="WP_110023086.1">
    <property type="nucleotide sequence ID" value="NZ_PDNZ01000004.1"/>
</dbReference>
<evidence type="ECO:0000313" key="4">
    <source>
        <dbReference type="Proteomes" id="UP000246278"/>
    </source>
</evidence>
<gene>
    <name evidence="3" type="ORF">CR164_06220</name>
</gene>
<keyword evidence="4" id="KW-1185">Reference proteome</keyword>
<dbReference type="InterPro" id="IPR038765">
    <property type="entry name" value="Papain-like_cys_pep_sf"/>
</dbReference>
<evidence type="ECO:0000313" key="3">
    <source>
        <dbReference type="EMBL" id="PWW81953.1"/>
    </source>
</evidence>
<keyword evidence="3" id="KW-0808">Transferase</keyword>
<dbReference type="EMBL" id="PDNZ01000004">
    <property type="protein sequence ID" value="PWW81953.1"/>
    <property type="molecule type" value="Genomic_DNA"/>
</dbReference>
<dbReference type="PRINTS" id="PR01543">
    <property type="entry name" value="ANATRNSFRASE"/>
</dbReference>
<organism evidence="3 4">
    <name type="scientific">Prosthecochloris marina</name>
    <dbReference type="NCBI Taxonomy" id="2017681"/>
    <lineage>
        <taxon>Bacteria</taxon>
        <taxon>Pseudomonadati</taxon>
        <taxon>Chlorobiota</taxon>
        <taxon>Chlorobiia</taxon>
        <taxon>Chlorobiales</taxon>
        <taxon>Chlorobiaceae</taxon>
        <taxon>Prosthecochloris</taxon>
    </lineage>
</organism>
<sequence>MKADNFNLQAYFSRINFQGSVSADFSTLKNMMRCQLFSVPFENLDVQFGKVVSLIPEEIYTKIVDQKRGGYCYEINGLFAMALGELGIPYQFVAARPMTYPSRRPKTHMVIVASVNGEKWLCDLGFGSYTIREPVNLNWLDQDIKQDFDTFRLSRNPRQDYLLQLLDNGVWKDLYEFNLCPQEWIDFEPANYLNSTHKDSIFVQSLMVVLHTPEGKKVLSGDRFKSISEGMTVKSSVSKEEIASLLQREFSLQCQLEQDSGYRFSEAKQVDSSSAAGD</sequence>
<dbReference type="OrthoDB" id="7181050at2"/>
<dbReference type="PANTHER" id="PTHR11786">
    <property type="entry name" value="N-HYDROXYARYLAMINE O-ACETYLTRANSFERASE"/>
    <property type="match status" value="1"/>
</dbReference>
<protein>
    <submittedName>
        <fullName evidence="3">Acetyltransferase</fullName>
    </submittedName>
</protein>
<evidence type="ECO:0000256" key="2">
    <source>
        <dbReference type="RuleBase" id="RU003452"/>
    </source>
</evidence>
<proteinExistence type="inferred from homology"/>
<accession>A0A317T5L1</accession>